<dbReference type="Gene3D" id="1.10.760.10">
    <property type="entry name" value="Cytochrome c-like domain"/>
    <property type="match status" value="1"/>
</dbReference>
<dbReference type="GO" id="GO:0020037">
    <property type="term" value="F:heme binding"/>
    <property type="evidence" value="ECO:0007669"/>
    <property type="project" value="InterPro"/>
</dbReference>
<name>A0A2R6Y1X2_9BACL</name>
<keyword evidence="5 6" id="KW-0408">Iron</keyword>
<evidence type="ECO:0000256" key="4">
    <source>
        <dbReference type="ARBA" id="ARBA00022982"/>
    </source>
</evidence>
<feature type="transmembrane region" description="Helical" evidence="7">
    <location>
        <begin position="6"/>
        <end position="26"/>
    </location>
</feature>
<evidence type="ECO:0000256" key="3">
    <source>
        <dbReference type="ARBA" id="ARBA00022723"/>
    </source>
</evidence>
<keyword evidence="7" id="KW-0812">Transmembrane</keyword>
<keyword evidence="2 6" id="KW-0349">Heme</keyword>
<dbReference type="InterPro" id="IPR009056">
    <property type="entry name" value="Cyt_c-like_dom"/>
</dbReference>
<evidence type="ECO:0000256" key="1">
    <source>
        <dbReference type="ARBA" id="ARBA00022448"/>
    </source>
</evidence>
<dbReference type="PANTHER" id="PTHR37823:SF4">
    <property type="entry name" value="MENAQUINOL-CYTOCHROME C REDUCTASE CYTOCHROME B_C SUBUNIT"/>
    <property type="match status" value="1"/>
</dbReference>
<evidence type="ECO:0000313" key="10">
    <source>
        <dbReference type="Proteomes" id="UP000244338"/>
    </source>
</evidence>
<evidence type="ECO:0000256" key="2">
    <source>
        <dbReference type="ARBA" id="ARBA00022617"/>
    </source>
</evidence>
<evidence type="ECO:0000313" key="9">
    <source>
        <dbReference type="EMBL" id="PTQ56632.1"/>
    </source>
</evidence>
<dbReference type="GO" id="GO:0009055">
    <property type="term" value="F:electron transfer activity"/>
    <property type="evidence" value="ECO:0007669"/>
    <property type="project" value="InterPro"/>
</dbReference>
<evidence type="ECO:0000256" key="6">
    <source>
        <dbReference type="PROSITE-ProRule" id="PRU00433"/>
    </source>
</evidence>
<dbReference type="Proteomes" id="UP000244338">
    <property type="component" value="Unassembled WGS sequence"/>
</dbReference>
<dbReference type="Pfam" id="PF13442">
    <property type="entry name" value="Cytochrome_CBB3"/>
    <property type="match status" value="1"/>
</dbReference>
<dbReference type="InterPro" id="IPR036909">
    <property type="entry name" value="Cyt_c-like_dom_sf"/>
</dbReference>
<reference evidence="10" key="1">
    <citation type="journal article" date="2018" name="Sci. Rep.">
        <title>Lignite coal burning seam in the remote Altai Mountains harbors a hydrogen-driven thermophilic microbial community.</title>
        <authorList>
            <person name="Kadnikov V.V."/>
            <person name="Mardanov A.V."/>
            <person name="Ivasenko D.A."/>
            <person name="Antsiferov D.V."/>
            <person name="Beletsky A.V."/>
            <person name="Karnachuk O.V."/>
            <person name="Ravin N.V."/>
        </authorList>
    </citation>
    <scope>NUCLEOTIDE SEQUENCE [LARGE SCALE GENOMIC DNA]</scope>
</reference>
<keyword evidence="1" id="KW-0813">Transport</keyword>
<sequence>MTRKPFYYIMLGGVLLFLFLVLFVYLPNKGKAPADDTTATNFDAAAAYEASCSSCHGQDLAGTAAAPSLIALNLTVDEVVDIITNGKTGSIGKMPAGMFSGSTAEKKQLAEWVLSHK</sequence>
<evidence type="ECO:0000259" key="8">
    <source>
        <dbReference type="PROSITE" id="PS51007"/>
    </source>
</evidence>
<keyword evidence="3 6" id="KW-0479">Metal-binding</keyword>
<organism evidence="9 10">
    <name type="scientific">Candidatus Carbonibacillus altaicus</name>
    <dbReference type="NCBI Taxonomy" id="2163959"/>
    <lineage>
        <taxon>Bacteria</taxon>
        <taxon>Bacillati</taxon>
        <taxon>Bacillota</taxon>
        <taxon>Bacilli</taxon>
        <taxon>Bacillales</taxon>
        <taxon>Candidatus Carbonibacillus</taxon>
    </lineage>
</organism>
<dbReference type="InterPro" id="IPR051811">
    <property type="entry name" value="Cytochrome_c550/c551-like"/>
</dbReference>
<dbReference type="GO" id="GO:0046872">
    <property type="term" value="F:metal ion binding"/>
    <property type="evidence" value="ECO:0007669"/>
    <property type="project" value="UniProtKB-KW"/>
</dbReference>
<proteinExistence type="predicted"/>
<gene>
    <name evidence="9" type="ORF">BSOLF_2900</name>
</gene>
<protein>
    <submittedName>
        <fullName evidence="9">Menaquinone-cytochrome C oxidoreductase, cytochrome C subunit</fullName>
    </submittedName>
</protein>
<evidence type="ECO:0000256" key="5">
    <source>
        <dbReference type="ARBA" id="ARBA00023004"/>
    </source>
</evidence>
<keyword evidence="4" id="KW-0249">Electron transport</keyword>
<dbReference type="SUPFAM" id="SSF46626">
    <property type="entry name" value="Cytochrome c"/>
    <property type="match status" value="1"/>
</dbReference>
<keyword evidence="7" id="KW-1133">Transmembrane helix</keyword>
<comment type="caution">
    <text evidence="9">The sequence shown here is derived from an EMBL/GenBank/DDBJ whole genome shotgun (WGS) entry which is preliminary data.</text>
</comment>
<evidence type="ECO:0000256" key="7">
    <source>
        <dbReference type="SAM" id="Phobius"/>
    </source>
</evidence>
<accession>A0A2R6Y1X2</accession>
<feature type="domain" description="Cytochrome c" evidence="8">
    <location>
        <begin position="39"/>
        <end position="117"/>
    </location>
</feature>
<dbReference type="AlphaFoldDB" id="A0A2R6Y1X2"/>
<keyword evidence="7" id="KW-0472">Membrane</keyword>
<dbReference type="EMBL" id="PEBX01000023">
    <property type="protein sequence ID" value="PTQ56632.1"/>
    <property type="molecule type" value="Genomic_DNA"/>
</dbReference>
<dbReference type="PROSITE" id="PS51007">
    <property type="entry name" value="CYTC"/>
    <property type="match status" value="1"/>
</dbReference>
<dbReference type="PANTHER" id="PTHR37823">
    <property type="entry name" value="CYTOCHROME C-553-LIKE"/>
    <property type="match status" value="1"/>
</dbReference>